<reference evidence="2 3" key="1">
    <citation type="journal article" date="2024" name="J. Plant Pathol.">
        <title>Sequence and assembly of the genome of Seiridium unicorne, isolate CBS 538.82, causal agent of cypress canker disease.</title>
        <authorList>
            <person name="Scali E."/>
            <person name="Rocca G.D."/>
            <person name="Danti R."/>
            <person name="Garbelotto M."/>
            <person name="Barberini S."/>
            <person name="Baroncelli R."/>
            <person name="Emiliani G."/>
        </authorList>
    </citation>
    <scope>NUCLEOTIDE SEQUENCE [LARGE SCALE GENOMIC DNA]</scope>
    <source>
        <strain evidence="2 3">BM-138-508</strain>
    </source>
</reference>
<dbReference type="EMBL" id="JARVKF010000257">
    <property type="protein sequence ID" value="KAK9420188.1"/>
    <property type="molecule type" value="Genomic_DNA"/>
</dbReference>
<organism evidence="2 3">
    <name type="scientific">Seiridium unicorne</name>
    <dbReference type="NCBI Taxonomy" id="138068"/>
    <lineage>
        <taxon>Eukaryota</taxon>
        <taxon>Fungi</taxon>
        <taxon>Dikarya</taxon>
        <taxon>Ascomycota</taxon>
        <taxon>Pezizomycotina</taxon>
        <taxon>Sordariomycetes</taxon>
        <taxon>Xylariomycetidae</taxon>
        <taxon>Amphisphaeriales</taxon>
        <taxon>Sporocadaceae</taxon>
        <taxon>Seiridium</taxon>
    </lineage>
</organism>
<comment type="caution">
    <text evidence="2">The sequence shown here is derived from an EMBL/GenBank/DDBJ whole genome shotgun (WGS) entry which is preliminary data.</text>
</comment>
<gene>
    <name evidence="2" type="ORF">SUNI508_06716</name>
</gene>
<dbReference type="Proteomes" id="UP001408356">
    <property type="component" value="Unassembled WGS sequence"/>
</dbReference>
<feature type="chain" id="PRO_5046734616" evidence="1">
    <location>
        <begin position="20"/>
        <end position="204"/>
    </location>
</feature>
<name>A0ABR2UZR7_9PEZI</name>
<keyword evidence="3" id="KW-1185">Reference proteome</keyword>
<evidence type="ECO:0000313" key="3">
    <source>
        <dbReference type="Proteomes" id="UP001408356"/>
    </source>
</evidence>
<evidence type="ECO:0000256" key="1">
    <source>
        <dbReference type="SAM" id="SignalP"/>
    </source>
</evidence>
<protein>
    <submittedName>
        <fullName evidence="2">Uncharacterized protein</fullName>
    </submittedName>
</protein>
<feature type="signal peptide" evidence="1">
    <location>
        <begin position="1"/>
        <end position="19"/>
    </location>
</feature>
<accession>A0ABR2UZR7</accession>
<keyword evidence="1" id="KW-0732">Signal</keyword>
<proteinExistence type="predicted"/>
<evidence type="ECO:0000313" key="2">
    <source>
        <dbReference type="EMBL" id="KAK9420188.1"/>
    </source>
</evidence>
<sequence>MKFLKTLFLLGLCTVQSLAEPIPPHNRHVSVRDEASPVQLAKRANPTISPNVGIGEVMREKVGETLYTNGLLTCIAVVVIGEKNIDKASWDKIMAHIASNLCQDGEIPGLDDQLNDLFEMDTDTKYLVNRKAFVITAPDAGNAALAAFNQYVLGKAQNHWGSAHVQRVIRDQTNVNEPGGSRLWTDGDRNTYWGKDGTLIVPAI</sequence>